<dbReference type="STRING" id="188906.SAMN04488526_1691"/>
<protein>
    <submittedName>
        <fullName evidence="1">Uncharacterized protein</fullName>
    </submittedName>
</protein>
<dbReference type="RefSeq" id="WP_424338194.1">
    <property type="nucleotide sequence ID" value="NZ_JBARZP010000145.1"/>
</dbReference>
<reference evidence="1 2" key="1">
    <citation type="submission" date="2016-10" db="EMBL/GenBank/DDBJ databases">
        <authorList>
            <person name="de Groot N.N."/>
        </authorList>
    </citation>
    <scope>NUCLEOTIDE SEQUENCE [LARGE SCALE GENOMIC DNA]</scope>
    <source>
        <strain evidence="1 2">DSM 14858</strain>
    </source>
</reference>
<proteinExistence type="predicted"/>
<organism evidence="1 2">
    <name type="scientific">Jannaschia helgolandensis</name>
    <dbReference type="NCBI Taxonomy" id="188906"/>
    <lineage>
        <taxon>Bacteria</taxon>
        <taxon>Pseudomonadati</taxon>
        <taxon>Pseudomonadota</taxon>
        <taxon>Alphaproteobacteria</taxon>
        <taxon>Rhodobacterales</taxon>
        <taxon>Roseobacteraceae</taxon>
        <taxon>Jannaschia</taxon>
    </lineage>
</organism>
<evidence type="ECO:0000313" key="1">
    <source>
        <dbReference type="EMBL" id="SEK96867.1"/>
    </source>
</evidence>
<keyword evidence="2" id="KW-1185">Reference proteome</keyword>
<name>A0A1H7LEW1_9RHOB</name>
<evidence type="ECO:0000313" key="2">
    <source>
        <dbReference type="Proteomes" id="UP000199283"/>
    </source>
</evidence>
<sequence length="84" mass="9022">MQAHPAASWRSGYAADCKSVDFAFVVNRITPNILPDRPGTGGESVKWDLAGVFDFGPRDVAIADCISLWQTIASIMILVNVALS</sequence>
<dbReference type="AlphaFoldDB" id="A0A1H7LEW1"/>
<dbReference type="Proteomes" id="UP000199283">
    <property type="component" value="Unassembled WGS sequence"/>
</dbReference>
<accession>A0A1H7LEW1</accession>
<gene>
    <name evidence="1" type="ORF">SAMN04488526_1691</name>
</gene>
<dbReference type="EMBL" id="FNZQ01000002">
    <property type="protein sequence ID" value="SEK96867.1"/>
    <property type="molecule type" value="Genomic_DNA"/>
</dbReference>